<dbReference type="SUPFAM" id="SSF55811">
    <property type="entry name" value="Nudix"/>
    <property type="match status" value="1"/>
</dbReference>
<keyword evidence="7" id="KW-0460">Magnesium</keyword>
<dbReference type="GO" id="GO:0046872">
    <property type="term" value="F:metal ion binding"/>
    <property type="evidence" value="ECO:0007669"/>
    <property type="project" value="UniProtKB-KW"/>
</dbReference>
<evidence type="ECO:0000256" key="9">
    <source>
        <dbReference type="ARBA" id="ARBA00023679"/>
    </source>
</evidence>
<dbReference type="Pfam" id="PF00293">
    <property type="entry name" value="NUDIX"/>
    <property type="match status" value="1"/>
</dbReference>
<comment type="cofactor">
    <cofactor evidence="1">
        <name>Mg(2+)</name>
        <dbReference type="ChEBI" id="CHEBI:18420"/>
    </cofactor>
</comment>
<dbReference type="NCBIfam" id="NF001299">
    <property type="entry name" value="PRK00241.1"/>
    <property type="match status" value="1"/>
</dbReference>
<dbReference type="InterPro" id="IPR015797">
    <property type="entry name" value="NUDIX_hydrolase-like_dom_sf"/>
</dbReference>
<evidence type="ECO:0000313" key="13">
    <source>
        <dbReference type="Proteomes" id="UP000653674"/>
    </source>
</evidence>
<keyword evidence="6 12" id="KW-0378">Hydrolase</keyword>
<dbReference type="GO" id="GO:0019677">
    <property type="term" value="P:NAD+ catabolic process"/>
    <property type="evidence" value="ECO:0007669"/>
    <property type="project" value="TreeGrafter"/>
</dbReference>
<dbReference type="PANTHER" id="PTHR42904">
    <property type="entry name" value="NUDIX HYDROLASE, NUDC SUBFAMILY"/>
    <property type="match status" value="1"/>
</dbReference>
<evidence type="ECO:0000256" key="4">
    <source>
        <dbReference type="ARBA" id="ARBA00012381"/>
    </source>
</evidence>
<comment type="similarity">
    <text evidence="3">Belongs to the Nudix hydrolase family. NudC subfamily.</text>
</comment>
<feature type="domain" description="Nudix hydrolase" evidence="11">
    <location>
        <begin position="170"/>
        <end position="303"/>
    </location>
</feature>
<dbReference type="InterPro" id="IPR050241">
    <property type="entry name" value="NAD-cap_RNA_hydrolase_NudC"/>
</dbReference>
<gene>
    <name evidence="12" type="ORF">Pfl04_41970</name>
</gene>
<accession>A0A8J3LSG1</accession>
<evidence type="ECO:0000313" key="12">
    <source>
        <dbReference type="EMBL" id="GIG75793.1"/>
    </source>
</evidence>
<evidence type="ECO:0000256" key="3">
    <source>
        <dbReference type="ARBA" id="ARBA00009595"/>
    </source>
</evidence>
<comment type="cofactor">
    <cofactor evidence="2">
        <name>Zn(2+)</name>
        <dbReference type="ChEBI" id="CHEBI:29105"/>
    </cofactor>
</comment>
<dbReference type="InterPro" id="IPR000086">
    <property type="entry name" value="NUDIX_hydrolase_dom"/>
</dbReference>
<dbReference type="Gene3D" id="3.90.79.20">
    <property type="match status" value="1"/>
</dbReference>
<organism evidence="12 13">
    <name type="scientific">Planosporangium flavigriseum</name>
    <dbReference type="NCBI Taxonomy" id="373681"/>
    <lineage>
        <taxon>Bacteria</taxon>
        <taxon>Bacillati</taxon>
        <taxon>Actinomycetota</taxon>
        <taxon>Actinomycetes</taxon>
        <taxon>Micromonosporales</taxon>
        <taxon>Micromonosporaceae</taxon>
        <taxon>Planosporangium</taxon>
    </lineage>
</organism>
<evidence type="ECO:0000256" key="7">
    <source>
        <dbReference type="ARBA" id="ARBA00022842"/>
    </source>
</evidence>
<dbReference type="AlphaFoldDB" id="A0A8J3LSG1"/>
<feature type="compositionally biased region" description="Polar residues" evidence="10">
    <location>
        <begin position="1"/>
        <end position="12"/>
    </location>
</feature>
<evidence type="ECO:0000256" key="8">
    <source>
        <dbReference type="ARBA" id="ARBA00023027"/>
    </source>
</evidence>
<keyword evidence="13" id="KW-1185">Reference proteome</keyword>
<dbReference type="Proteomes" id="UP000653674">
    <property type="component" value="Unassembled WGS sequence"/>
</dbReference>
<dbReference type="GO" id="GO:0005829">
    <property type="term" value="C:cytosol"/>
    <property type="evidence" value="ECO:0007669"/>
    <property type="project" value="TreeGrafter"/>
</dbReference>
<keyword evidence="5" id="KW-0479">Metal-binding</keyword>
<evidence type="ECO:0000256" key="6">
    <source>
        <dbReference type="ARBA" id="ARBA00022801"/>
    </source>
</evidence>
<dbReference type="InterPro" id="IPR049734">
    <property type="entry name" value="NudC-like_C"/>
</dbReference>
<dbReference type="GO" id="GO:0006742">
    <property type="term" value="P:NADP+ catabolic process"/>
    <property type="evidence" value="ECO:0007669"/>
    <property type="project" value="TreeGrafter"/>
</dbReference>
<evidence type="ECO:0000256" key="5">
    <source>
        <dbReference type="ARBA" id="ARBA00022723"/>
    </source>
</evidence>
<evidence type="ECO:0000256" key="10">
    <source>
        <dbReference type="SAM" id="MobiDB-lite"/>
    </source>
</evidence>
<reference evidence="12" key="1">
    <citation type="submission" date="2021-01" db="EMBL/GenBank/DDBJ databases">
        <title>Whole genome shotgun sequence of Planosporangium flavigriseum NBRC 105377.</title>
        <authorList>
            <person name="Komaki H."/>
            <person name="Tamura T."/>
        </authorList>
    </citation>
    <scope>NUCLEOTIDE SEQUENCE</scope>
    <source>
        <strain evidence="12">NBRC 105377</strain>
    </source>
</reference>
<dbReference type="InterPro" id="IPR015375">
    <property type="entry name" value="NADH_PPase-like_N"/>
</dbReference>
<dbReference type="Pfam" id="PF09296">
    <property type="entry name" value="NUDIX-like"/>
    <property type="match status" value="1"/>
</dbReference>
<dbReference type="InterPro" id="IPR020084">
    <property type="entry name" value="NUDIX_hydrolase_CS"/>
</dbReference>
<dbReference type="PROSITE" id="PS51462">
    <property type="entry name" value="NUDIX"/>
    <property type="match status" value="1"/>
</dbReference>
<evidence type="ECO:0000256" key="1">
    <source>
        <dbReference type="ARBA" id="ARBA00001946"/>
    </source>
</evidence>
<name>A0A8J3LSG1_9ACTN</name>
<dbReference type="CDD" id="cd03429">
    <property type="entry name" value="NUDIX_NADH_pyrophosphatase_Nudt13"/>
    <property type="match status" value="1"/>
</dbReference>
<dbReference type="EC" id="3.6.1.22" evidence="4"/>
<keyword evidence="8" id="KW-0520">NAD</keyword>
<dbReference type="GO" id="GO:0035529">
    <property type="term" value="F:NADH pyrophosphatase activity"/>
    <property type="evidence" value="ECO:0007669"/>
    <property type="project" value="TreeGrafter"/>
</dbReference>
<dbReference type="Gene3D" id="3.90.79.10">
    <property type="entry name" value="Nucleoside Triphosphate Pyrophosphohydrolase"/>
    <property type="match status" value="1"/>
</dbReference>
<proteinExistence type="inferred from homology"/>
<comment type="catalytic activity">
    <reaction evidence="9">
        <text>a 5'-end NAD(+)-phospho-ribonucleoside in mRNA + H2O = a 5'-end phospho-adenosine-phospho-ribonucleoside in mRNA + beta-nicotinamide D-ribonucleotide + 2 H(+)</text>
        <dbReference type="Rhea" id="RHEA:60876"/>
        <dbReference type="Rhea" id="RHEA-COMP:15698"/>
        <dbReference type="Rhea" id="RHEA-COMP:15719"/>
        <dbReference type="ChEBI" id="CHEBI:14649"/>
        <dbReference type="ChEBI" id="CHEBI:15377"/>
        <dbReference type="ChEBI" id="CHEBI:15378"/>
        <dbReference type="ChEBI" id="CHEBI:144029"/>
        <dbReference type="ChEBI" id="CHEBI:144051"/>
    </reaction>
    <physiologicalReaction direction="left-to-right" evidence="9">
        <dbReference type="Rhea" id="RHEA:60877"/>
    </physiologicalReaction>
</comment>
<feature type="region of interest" description="Disordered" evidence="10">
    <location>
        <begin position="1"/>
        <end position="31"/>
    </location>
</feature>
<sequence>MSVNGLNVNGSGRTDALELPPGARPDVGFDRAAHRRTDAEWLERAWADSLVVLVDKGRALIRDEPPGLVLTPAGEVDPGAERYFLGEDLQGRVYFAVQTPIAEPPPGTRQANVREVGHVLDEPDASLFITAVALVNWHATHRYSPRTGKPTTVAQGGWTRVTDDGETLFPRTDPAVIVLVHDGVAGPEGRCLLGHNGAWTAPGWARRYSCLAGFVEPGEPAESTVVREVDEEVGVQVRDPHYIASQSWPFPGSLMLGYLAVADPDQPVRVDADEITDARWFTRAEVARSLAGDETDFGLPMASSIAHYLVRTWLSWPQA</sequence>
<dbReference type="PROSITE" id="PS00893">
    <property type="entry name" value="NUDIX_BOX"/>
    <property type="match status" value="1"/>
</dbReference>
<evidence type="ECO:0000256" key="2">
    <source>
        <dbReference type="ARBA" id="ARBA00001947"/>
    </source>
</evidence>
<dbReference type="EMBL" id="BONU01000037">
    <property type="protein sequence ID" value="GIG75793.1"/>
    <property type="molecule type" value="Genomic_DNA"/>
</dbReference>
<comment type="caution">
    <text evidence="12">The sequence shown here is derived from an EMBL/GenBank/DDBJ whole genome shotgun (WGS) entry which is preliminary data.</text>
</comment>
<evidence type="ECO:0000259" key="11">
    <source>
        <dbReference type="PROSITE" id="PS51462"/>
    </source>
</evidence>
<dbReference type="PANTHER" id="PTHR42904:SF6">
    <property type="entry name" value="NAD-CAPPED RNA HYDROLASE NUDT12"/>
    <property type="match status" value="1"/>
</dbReference>
<protein>
    <recommendedName>
        <fullName evidence="4">NAD(+) diphosphatase</fullName>
        <ecNumber evidence="4">3.6.1.22</ecNumber>
    </recommendedName>
</protein>